<sequence>MAAPERRAFAQRINRMVASEVRKQMSREHGSSPQLSERRSGSHQTVPLAEVVEPLDVEEFLAAHPPEAESGPLRDLADFPPDDLEVIQEPRELRTLEPGVPEEGMLDMRTQDAVKTYTEDWLVVRRRYQGLSTAYTPITPQRQRERQQGLPRQVFETDEPEVEDVEERRRSSGSLDETPRGSWASSIFDLRNSMPDAPLPGLLERTAPEEADLRNAALRREGRHPEILALFPAPDEDEAVERRSPPEMPREHFGQRILVKCLSLKFEIEFEPIFGSLALYDIKEKKKISENFYFDLNSEAVKGLLRGHSAPPAISSLARAAIFSISHPSPDIFLVIRLEKVLQQGDIGECCEPYMVLREADGVKNKEKLERLRTAAEQFCSRLGRYRMPFAWTAVHLRNVLSSASAPERDPLDPDTGVWADRKGTWKRRTLDRLSVGDEACGFGNFRPATLTITNFFKQEGDRLSDEDLYKFLADMRRPSSLLRRLRPITALLKIDISPAPESPHYCLSPELLHVQPYPDPRVRPTKEILEFPAREVFAPYTMYRNLLFIYPQSLNFSSRQGSMRNIAIKVQLMAGEDPSQALPVIFGKSSSSEFTQEAYTAVVYHNKCPQFYEEVKVMLPPALGDSHHLLFSFHHVACQPRPHTLPDAPVGYTWVPLMQHGQLRTGPLCLPVSVDKPPPSYSVLTPDVQLPGMKWVDNHKGVFHMELRAVSSVHTQDPALERFLALGRALEVGPCGGRGAAVLEAELRASLGGLRGAQPQPLVAFSHQLLDRLLRLLTRPPLINGQTVNVGRAAFETLAVLANQIDRSLEGSRDTHGRCPVLAAYVHFAFRLPGTEREANAPDQDPLHPPTGLPLSRAKSISCSNPDLASNPCCPDEEVQHILGTKGIDRSHSWVNAAYAPGGTKAVLRRPPPPAGPDPKQLVHEELALQWVVSASVVREAALCQAWFFFQLMTKSLALHLYRAGRLEAPRRLRLPQRFADDVAALVCALSTEVAARCHQDMELVERLNTSLGFFLADLLSLMDRGFVLGLVRAYYKQVGARLATAPNPSVLLGLRLDLLRIVSSHEHYVPLNLPLGSLSPPASPSPSVSSQGSAFSSQAPEQRWAHMLELSGPFRRQHFLVGLLLSELALILEADGDDALALQKKAIGALHNLLCSHEADPRLATPAACALVARLYLPLITIVMDVLPQLHDFSETHSPRGRLVPSTLGDDERSPLGPHENVRWRKSLTHWRPSTERPDKTKEEVEQEVLVEGNLVTEANLIVLDTLEIIAQTLPLAEARDSLLGVLLRVLLHSMACAPGAVYLQHSLATQRALVAKFPELLFEEDAELGAELCLRLLRLCGSHVATIRAHASASLYLLMRQGYETAHSFARVKLQVTLSLSTLVGTSRSLSEEHLRRSLRTLLTYAHDDPELHHSPFPEQVQDLVFNLHMILTDTVKMKEHQEDPEMLIDLMYRIAKGYQNSPDLRLTWLQSMAQTHAARGGHAESAQCLVHGAALVAEYLSLLEDRRHLPVGCVSFQSISSNVLEESAVADDVVTPGEEGVCSGQLFTEQGLVGLLQQAADAFTAAGLYEAVNEVYKLLIPIHEANRDHTRLATLHGQLQDAFARLAQPSSGWEVGPLFHVCTHLRCLCPWLTHLPCGFPPTPRLLLWAPPPGTCIWCPQRMFGTYFRVGFYGGRFGDLDEQEFVYKEPSLTKLPEIAHRLEEFYAQRFGDDVVEIIKDSNPVDKAKLEPSKAYIQVTYVEPYLEAYELRERVTDFERSYGLRRFLFCTPLTPGGRAHGELHEQFKRKTLLTTAHAFPYIKTRINVVHKEEIILTPIEVAIEDMQKKTQELAFATRQDPADPKMLQMVLQGCVGTTVNQGPLEVAQVFLAEIPQDPKLYRHHNKLRLCFKDFTKRCEDALRKNKALIGPDQREYHRELERNYQRLREALQPLLNRRAPPLPPPTVIP</sequence>
<reference evidence="7 8" key="1">
    <citation type="journal article" date="2012" name="Genome Biol.">
        <title>Sequencing three crocodilian genomes to illuminate the evolution of archosaurs and amniotes.</title>
        <authorList>
            <person name="St John J.A."/>
            <person name="Braun E.L."/>
            <person name="Isberg S.R."/>
            <person name="Miles L.G."/>
            <person name="Chong A.Y."/>
            <person name="Gongora J."/>
            <person name="Dalzell P."/>
            <person name="Moran C."/>
            <person name="Bed'hom B."/>
            <person name="Abzhanov A."/>
            <person name="Burgess S.C."/>
            <person name="Cooksey A.M."/>
            <person name="Castoe T.A."/>
            <person name="Crawford N.G."/>
            <person name="Densmore L.D."/>
            <person name="Drew J.C."/>
            <person name="Edwards S.V."/>
            <person name="Faircloth B.C."/>
            <person name="Fujita M.K."/>
            <person name="Greenwold M.J."/>
            <person name="Hoffmann F.G."/>
            <person name="Howard J.M."/>
            <person name="Iguchi T."/>
            <person name="Janes D.E."/>
            <person name="Khan S.Y."/>
            <person name="Kohno S."/>
            <person name="de Koning A.J."/>
            <person name="Lance S.L."/>
            <person name="McCarthy F.M."/>
            <person name="McCormack J.E."/>
            <person name="Merchant M.E."/>
            <person name="Peterson D.G."/>
            <person name="Pollock D.D."/>
            <person name="Pourmand N."/>
            <person name="Raney B.J."/>
            <person name="Roessler K.A."/>
            <person name="Sanford J.R."/>
            <person name="Sawyer R.H."/>
            <person name="Schmidt C.J."/>
            <person name="Triplett E.W."/>
            <person name="Tuberville T.D."/>
            <person name="Venegas-Anaya M."/>
            <person name="Howard J.T."/>
            <person name="Jarvis E.D."/>
            <person name="Guillette L.J.Jr."/>
            <person name="Glenn T.C."/>
            <person name="Green R.E."/>
            <person name="Ray D.A."/>
        </authorList>
    </citation>
    <scope>NUCLEOTIDE SEQUENCE [LARGE SCALE GENOMIC DNA]</scope>
    <source>
        <strain evidence="7">KSC_2009_1</strain>
    </source>
</reference>
<dbReference type="Gene3D" id="1.20.58.740">
    <property type="match status" value="1"/>
</dbReference>
<dbReference type="Gene3D" id="1.25.40.410">
    <property type="match status" value="1"/>
</dbReference>
<dbReference type="Pfam" id="PF20421">
    <property type="entry name" value="DHR-2_Lobe_C"/>
    <property type="match status" value="1"/>
</dbReference>
<evidence type="ECO:0000256" key="2">
    <source>
        <dbReference type="ARBA" id="ARBA00022658"/>
    </source>
</evidence>
<dbReference type="InterPro" id="IPR021816">
    <property type="entry name" value="DOCK_C/D_N"/>
</dbReference>
<evidence type="ECO:0000313" key="8">
    <source>
        <dbReference type="Proteomes" id="UP000050525"/>
    </source>
</evidence>
<dbReference type="EMBL" id="AKHW03001975">
    <property type="protein sequence ID" value="KYO40323.1"/>
    <property type="molecule type" value="Genomic_DNA"/>
</dbReference>
<dbReference type="Pfam" id="PF14429">
    <property type="entry name" value="DOCK-C2"/>
    <property type="match status" value="1"/>
</dbReference>
<dbReference type="Pfam" id="PF06920">
    <property type="entry name" value="DHR-2_Lobe_A"/>
    <property type="match status" value="1"/>
</dbReference>
<gene>
    <name evidence="7" type="ORF">Y1Q_0009001</name>
</gene>
<dbReference type="InterPro" id="IPR043161">
    <property type="entry name" value="DOCK_C_lobe_A"/>
</dbReference>
<comment type="caution">
    <text evidence="7">The sequence shown here is derived from an EMBL/GenBank/DDBJ whole genome shotgun (WGS) entry which is preliminary data.</text>
</comment>
<feature type="compositionally biased region" description="Basic and acidic residues" evidence="4">
    <location>
        <begin position="20"/>
        <end position="40"/>
    </location>
</feature>
<dbReference type="GO" id="GO:0005829">
    <property type="term" value="C:cytosol"/>
    <property type="evidence" value="ECO:0007669"/>
    <property type="project" value="TreeGrafter"/>
</dbReference>
<dbReference type="InterPro" id="IPR027007">
    <property type="entry name" value="C2_DOCK-type_domain"/>
</dbReference>
<protein>
    <recommendedName>
        <fullName evidence="9">Dedicator of cytokinesis protein 6</fullName>
    </recommendedName>
</protein>
<dbReference type="Pfam" id="PF11878">
    <property type="entry name" value="DOCK_C-D_N"/>
    <property type="match status" value="1"/>
</dbReference>
<feature type="region of interest" description="Disordered" evidence="4">
    <location>
        <begin position="136"/>
        <end position="182"/>
    </location>
</feature>
<dbReference type="Proteomes" id="UP000050525">
    <property type="component" value="Unassembled WGS sequence"/>
</dbReference>
<feature type="compositionally biased region" description="Acidic residues" evidence="4">
    <location>
        <begin position="156"/>
        <end position="165"/>
    </location>
</feature>
<dbReference type="Gene3D" id="2.60.40.150">
    <property type="entry name" value="C2 domain"/>
    <property type="match status" value="1"/>
</dbReference>
<evidence type="ECO:0000313" key="7">
    <source>
        <dbReference type="EMBL" id="KYO40323.1"/>
    </source>
</evidence>
<dbReference type="PANTHER" id="PTHR23317">
    <property type="entry name" value="DEDICATOR OF CYTOKINESIS DOCK"/>
    <property type="match status" value="1"/>
</dbReference>
<keyword evidence="2" id="KW-0344">Guanine-nucleotide releasing factor</keyword>
<dbReference type="InterPro" id="IPR027357">
    <property type="entry name" value="DOCKER_dom"/>
</dbReference>
<feature type="region of interest" description="Disordered" evidence="4">
    <location>
        <begin position="17"/>
        <end position="48"/>
    </location>
</feature>
<name>A0A151NUA3_ALLMI</name>
<dbReference type="PROSITE" id="PS51650">
    <property type="entry name" value="C2_DOCK"/>
    <property type="match status" value="1"/>
</dbReference>
<dbReference type="CDD" id="cd08696">
    <property type="entry name" value="C2_Dock-C"/>
    <property type="match status" value="1"/>
</dbReference>
<proteinExistence type="inferred from homology"/>
<feature type="region of interest" description="Disordered" evidence="4">
    <location>
        <begin position="838"/>
        <end position="857"/>
    </location>
</feature>
<dbReference type="FunFam" id="1.25.40.410:FF:000002">
    <property type="entry name" value="Dedicator of cytokinesis protein 7"/>
    <property type="match status" value="1"/>
</dbReference>
<accession>A0A151NUA3</accession>
<evidence type="ECO:0000259" key="6">
    <source>
        <dbReference type="PROSITE" id="PS51651"/>
    </source>
</evidence>
<dbReference type="InterPro" id="IPR046770">
    <property type="entry name" value="DOCKER_Lobe_B"/>
</dbReference>
<dbReference type="Pfam" id="PF20422">
    <property type="entry name" value="DHR-2_Lobe_B"/>
    <property type="match status" value="1"/>
</dbReference>
<dbReference type="PANTHER" id="PTHR23317:SF65">
    <property type="entry name" value="DEDICATOR OF CYTOKINESIS PROTEIN 6"/>
    <property type="match status" value="1"/>
</dbReference>
<organism evidence="7 8">
    <name type="scientific">Alligator mississippiensis</name>
    <name type="common">American alligator</name>
    <dbReference type="NCBI Taxonomy" id="8496"/>
    <lineage>
        <taxon>Eukaryota</taxon>
        <taxon>Metazoa</taxon>
        <taxon>Chordata</taxon>
        <taxon>Craniata</taxon>
        <taxon>Vertebrata</taxon>
        <taxon>Euteleostomi</taxon>
        <taxon>Archelosauria</taxon>
        <taxon>Archosauria</taxon>
        <taxon>Crocodylia</taxon>
        <taxon>Alligatoridae</taxon>
        <taxon>Alligatorinae</taxon>
        <taxon>Alligator</taxon>
    </lineage>
</organism>
<evidence type="ECO:0000256" key="1">
    <source>
        <dbReference type="ARBA" id="ARBA00022553"/>
    </source>
</evidence>
<dbReference type="PROSITE" id="PS51651">
    <property type="entry name" value="DOCKER"/>
    <property type="match status" value="1"/>
</dbReference>
<evidence type="ECO:0000256" key="4">
    <source>
        <dbReference type="SAM" id="MobiDB-lite"/>
    </source>
</evidence>
<dbReference type="GO" id="GO:0007264">
    <property type="term" value="P:small GTPase-mediated signal transduction"/>
    <property type="evidence" value="ECO:0007669"/>
    <property type="project" value="InterPro"/>
</dbReference>
<dbReference type="FunFam" id="1.20.58.740:FF:000002">
    <property type="entry name" value="Dedicator of cytokinesis protein 7"/>
    <property type="match status" value="1"/>
</dbReference>
<dbReference type="InterPro" id="IPR035892">
    <property type="entry name" value="C2_domain_sf"/>
</dbReference>
<dbReference type="InterPro" id="IPR037808">
    <property type="entry name" value="C2_Dock-C"/>
</dbReference>
<dbReference type="InterPro" id="IPR043162">
    <property type="entry name" value="DOCK_C_lobe_C"/>
</dbReference>
<evidence type="ECO:0000259" key="5">
    <source>
        <dbReference type="PROSITE" id="PS51650"/>
    </source>
</evidence>
<dbReference type="InterPro" id="IPR046769">
    <property type="entry name" value="DOCKER_Lobe_A"/>
</dbReference>
<feature type="domain" description="DOCKER" evidence="6">
    <location>
        <begin position="1460"/>
        <end position="1942"/>
    </location>
</feature>
<keyword evidence="8" id="KW-1185">Reference proteome</keyword>
<dbReference type="GO" id="GO:0005085">
    <property type="term" value="F:guanyl-nucleotide exchange factor activity"/>
    <property type="evidence" value="ECO:0007669"/>
    <property type="project" value="UniProtKB-KW"/>
</dbReference>
<dbReference type="STRING" id="8496.A0A151NUA3"/>
<evidence type="ECO:0008006" key="9">
    <source>
        <dbReference type="Google" id="ProtNLM"/>
    </source>
</evidence>
<comment type="similarity">
    <text evidence="3">Belongs to the DOCK family.</text>
</comment>
<evidence type="ECO:0000256" key="3">
    <source>
        <dbReference type="PROSITE-ProRule" id="PRU00983"/>
    </source>
</evidence>
<feature type="domain" description="C2 DOCK-type" evidence="5">
    <location>
        <begin position="545"/>
        <end position="711"/>
    </location>
</feature>
<keyword evidence="1" id="KW-0597">Phosphoprotein</keyword>
<dbReference type="InterPro" id="IPR046773">
    <property type="entry name" value="DOCKER_Lobe_C"/>
</dbReference>
<dbReference type="InterPro" id="IPR026791">
    <property type="entry name" value="DOCK"/>
</dbReference>
<feature type="region of interest" description="Disordered" evidence="4">
    <location>
        <begin position="1199"/>
        <end position="1221"/>
    </location>
</feature>